<dbReference type="GeneID" id="9992048"/>
<evidence type="ECO:0000313" key="4">
    <source>
        <dbReference type="EMBL" id="RYJ14892.1"/>
    </source>
</evidence>
<dbReference type="AlphaFoldDB" id="A0A482TDX0"/>
<dbReference type="Pfam" id="PF00582">
    <property type="entry name" value="Usp"/>
    <property type="match status" value="1"/>
</dbReference>
<dbReference type="InterPro" id="IPR006015">
    <property type="entry name" value="Universal_stress_UspA"/>
</dbReference>
<name>A0A482TDX0_9EURY</name>
<proteinExistence type="inferred from homology"/>
<dbReference type="InterPro" id="IPR014729">
    <property type="entry name" value="Rossmann-like_a/b/a_fold"/>
</dbReference>
<organism evidence="4 5">
    <name type="scientific">Halogeometricum borinquense</name>
    <dbReference type="NCBI Taxonomy" id="60847"/>
    <lineage>
        <taxon>Archaea</taxon>
        <taxon>Methanobacteriati</taxon>
        <taxon>Methanobacteriota</taxon>
        <taxon>Stenosarchaea group</taxon>
        <taxon>Halobacteria</taxon>
        <taxon>Halobacteriales</taxon>
        <taxon>Haloferacaceae</taxon>
        <taxon>Halogeometricum</taxon>
    </lineage>
</organism>
<dbReference type="PANTHER" id="PTHR46268:SF6">
    <property type="entry name" value="UNIVERSAL STRESS PROTEIN UP12"/>
    <property type="match status" value="1"/>
</dbReference>
<protein>
    <submittedName>
        <fullName evidence="4">Universal stress protein</fullName>
    </submittedName>
</protein>
<reference evidence="4 5" key="1">
    <citation type="submission" date="2018-12" db="EMBL/GenBank/DDBJ databases">
        <title>Genome analysis provides insights into bioremediation potentialities of Halogeometricum borinquense strain N11.</title>
        <authorList>
            <person name="Najjari A."/>
            <person name="Youssef N."/>
            <person name="Fhoula I."/>
            <person name="Ben Dhia O."/>
            <person name="Mahjoubi M."/>
            <person name="Ouzari H.I."/>
            <person name="Cherif A."/>
        </authorList>
    </citation>
    <scope>NUCLEOTIDE SEQUENCE [LARGE SCALE GENOMIC DNA]</scope>
    <source>
        <strain evidence="4 5">N11</strain>
    </source>
</reference>
<reference evidence="3 6" key="2">
    <citation type="submission" date="2020-02" db="EMBL/GenBank/DDBJ databases">
        <title>Whole genome sequence of Halogeometricum borinquense strain wsp4.</title>
        <authorList>
            <person name="Verma D.K."/>
            <person name="Gopal K."/>
            <person name="Prasad E.S."/>
        </authorList>
    </citation>
    <scope>NUCLEOTIDE SEQUENCE [LARGE SCALE GENOMIC DNA]</scope>
    <source>
        <strain evidence="6">wsp4</strain>
        <strain evidence="3">Wsp4</strain>
    </source>
</reference>
<dbReference type="InterPro" id="IPR006016">
    <property type="entry name" value="UspA"/>
</dbReference>
<dbReference type="SUPFAM" id="SSF52402">
    <property type="entry name" value="Adenine nucleotide alpha hydrolases-like"/>
    <property type="match status" value="1"/>
</dbReference>
<sequence length="129" mass="13914">MKILAPIDGSECSIRAAEFAVEFAVRFEADLHVVHFSDAETDATDIVLGRARDIIEGTDLSTEPELSIIELDVVPGKQVGEEILNLVDERDFDHVVMGHHGDGAIERAILGSAAETVVRHESVAATIIP</sequence>
<dbReference type="OMA" id="DHVVMGH"/>
<dbReference type="RefSeq" id="WP_006055619.1">
    <property type="nucleotide sequence ID" value="NZ_CP048739.1"/>
</dbReference>
<evidence type="ECO:0000313" key="6">
    <source>
        <dbReference type="Proteomes" id="UP000465846"/>
    </source>
</evidence>
<dbReference type="Proteomes" id="UP000465846">
    <property type="component" value="Chromosome"/>
</dbReference>
<dbReference type="CDD" id="cd00293">
    <property type="entry name" value="USP-like"/>
    <property type="match status" value="1"/>
</dbReference>
<dbReference type="PANTHER" id="PTHR46268">
    <property type="entry name" value="STRESS RESPONSE PROTEIN NHAX"/>
    <property type="match status" value="1"/>
</dbReference>
<dbReference type="Proteomes" id="UP000294028">
    <property type="component" value="Unassembled WGS sequence"/>
</dbReference>
<evidence type="ECO:0000313" key="3">
    <source>
        <dbReference type="EMBL" id="QIB76303.1"/>
    </source>
</evidence>
<dbReference type="Gene3D" id="3.40.50.620">
    <property type="entry name" value="HUPs"/>
    <property type="match status" value="1"/>
</dbReference>
<evidence type="ECO:0000259" key="2">
    <source>
        <dbReference type="Pfam" id="PF00582"/>
    </source>
</evidence>
<evidence type="ECO:0000256" key="1">
    <source>
        <dbReference type="ARBA" id="ARBA00008791"/>
    </source>
</evidence>
<comment type="similarity">
    <text evidence="1">Belongs to the universal stress protein A family.</text>
</comment>
<dbReference type="EMBL" id="CP048739">
    <property type="protein sequence ID" value="QIB76303.1"/>
    <property type="molecule type" value="Genomic_DNA"/>
</dbReference>
<dbReference type="EMBL" id="RZHH01000002">
    <property type="protein sequence ID" value="RYJ14892.1"/>
    <property type="molecule type" value="Genomic_DNA"/>
</dbReference>
<evidence type="ECO:0000313" key="5">
    <source>
        <dbReference type="Proteomes" id="UP000294028"/>
    </source>
</evidence>
<gene>
    <name evidence="4" type="ORF">ELS19_13620</name>
    <name evidence="3" type="ORF">G3I44_19765</name>
</gene>
<dbReference type="PRINTS" id="PR01438">
    <property type="entry name" value="UNVRSLSTRESS"/>
</dbReference>
<accession>A0A482TDX0</accession>
<feature type="domain" description="UspA" evidence="2">
    <location>
        <begin position="2"/>
        <end position="127"/>
    </location>
</feature>